<reference evidence="1 2" key="1">
    <citation type="submission" date="2024-02" db="EMBL/GenBank/DDBJ databases">
        <title>Roseovarius strain W115 nov., isolated from a marine algae.</title>
        <authorList>
            <person name="Lee M.W."/>
            <person name="Lee J.K."/>
            <person name="Kim J.M."/>
            <person name="Choi D.G."/>
            <person name="Baek J.H."/>
            <person name="Bayburt H."/>
            <person name="Jung J.J."/>
            <person name="Han D.M."/>
            <person name="Jeon C.O."/>
        </authorList>
    </citation>
    <scope>NUCLEOTIDE SEQUENCE [LARGE SCALE GENOMIC DNA]</scope>
    <source>
        <strain evidence="1 2">W115</strain>
    </source>
</reference>
<evidence type="ECO:0000313" key="1">
    <source>
        <dbReference type="EMBL" id="WYK19434.1"/>
    </source>
</evidence>
<accession>A0ABZ2TJC5</accession>
<organism evidence="1 2">
    <name type="scientific">Roseovarius rhodophyticola</name>
    <dbReference type="NCBI Taxonomy" id="3080827"/>
    <lineage>
        <taxon>Bacteria</taxon>
        <taxon>Pseudomonadati</taxon>
        <taxon>Pseudomonadota</taxon>
        <taxon>Alphaproteobacteria</taxon>
        <taxon>Rhodobacterales</taxon>
        <taxon>Roseobacteraceae</taxon>
        <taxon>Roseovarius</taxon>
    </lineage>
</organism>
<evidence type="ECO:0000313" key="2">
    <source>
        <dbReference type="Proteomes" id="UP001281305"/>
    </source>
</evidence>
<name>A0ABZ2TJC5_9RHOB</name>
<sequence length="84" mass="9514">MIIEALAFDTIRYNPEIEGFEASVRIRDALWVYNYPVHVKAPLHADYALVARSLVQKARDQHESQTKTLHSQVLRAVQTPALAA</sequence>
<gene>
    <name evidence="1" type="ORF">RZS32_006105</name>
</gene>
<dbReference type="RefSeq" id="WP_317056132.1">
    <property type="nucleotide sequence ID" value="NZ_CP146606.1"/>
</dbReference>
<keyword evidence="2" id="KW-1185">Reference proteome</keyword>
<dbReference type="EMBL" id="CP146606">
    <property type="protein sequence ID" value="WYK19434.1"/>
    <property type="molecule type" value="Genomic_DNA"/>
</dbReference>
<proteinExistence type="predicted"/>
<protein>
    <submittedName>
        <fullName evidence="1">Uncharacterized protein</fullName>
    </submittedName>
</protein>
<dbReference type="Proteomes" id="UP001281305">
    <property type="component" value="Chromosome"/>
</dbReference>